<gene>
    <name evidence="8" type="ORF">DZF91_01705</name>
</gene>
<sequence>MEAAIKRYRIMALLVGVMLLILVFVAMPLRYIGDQPGASGIVSPIHGILYMVYLVMAFDLYRRAGWPLQKMVLMVAAGLVPFLAFYVEHRIVRDARAELERTGVAADAA</sequence>
<keyword evidence="4 6" id="KW-1133">Transmembrane helix</keyword>
<dbReference type="NCBIfam" id="TIGR03954">
    <property type="entry name" value="integ_memb_HG"/>
    <property type="match status" value="1"/>
</dbReference>
<proteinExistence type="predicted"/>
<dbReference type="PANTHER" id="PTHR40077:SF2">
    <property type="entry name" value="MEMBRANE PROTEIN"/>
    <property type="match status" value="1"/>
</dbReference>
<evidence type="ECO:0000256" key="5">
    <source>
        <dbReference type="ARBA" id="ARBA00023136"/>
    </source>
</evidence>
<keyword evidence="3 6" id="KW-0812">Transmembrane</keyword>
<evidence type="ECO:0000256" key="6">
    <source>
        <dbReference type="SAM" id="Phobius"/>
    </source>
</evidence>
<dbReference type="OrthoDB" id="9342687at2"/>
<evidence type="ECO:0000313" key="9">
    <source>
        <dbReference type="Proteomes" id="UP000261811"/>
    </source>
</evidence>
<feature type="transmembrane region" description="Helical" evidence="6">
    <location>
        <begin position="70"/>
        <end position="87"/>
    </location>
</feature>
<organism evidence="8 9">
    <name type="scientific">Actinomadura logoneensis</name>
    <dbReference type="NCBI Taxonomy" id="2293572"/>
    <lineage>
        <taxon>Bacteria</taxon>
        <taxon>Bacillati</taxon>
        <taxon>Actinomycetota</taxon>
        <taxon>Actinomycetes</taxon>
        <taxon>Streptosporangiales</taxon>
        <taxon>Thermomonosporaceae</taxon>
        <taxon>Actinomadura</taxon>
    </lineage>
</organism>
<evidence type="ECO:0000259" key="7">
    <source>
        <dbReference type="Pfam" id="PF12823"/>
    </source>
</evidence>
<feature type="transmembrane region" description="Helical" evidence="6">
    <location>
        <begin position="38"/>
        <end position="58"/>
    </location>
</feature>
<evidence type="ECO:0000313" key="8">
    <source>
        <dbReference type="EMBL" id="RFU43337.1"/>
    </source>
</evidence>
<dbReference type="EMBL" id="QURH01000029">
    <property type="protein sequence ID" value="RFU43337.1"/>
    <property type="molecule type" value="Genomic_DNA"/>
</dbReference>
<dbReference type="AlphaFoldDB" id="A0A372JTK7"/>
<dbReference type="Proteomes" id="UP000261811">
    <property type="component" value="Unassembled WGS sequence"/>
</dbReference>
<accession>A0A372JTK7</accession>
<keyword evidence="5 6" id="KW-0472">Membrane</keyword>
<evidence type="ECO:0000256" key="2">
    <source>
        <dbReference type="ARBA" id="ARBA00022475"/>
    </source>
</evidence>
<name>A0A372JTK7_9ACTN</name>
<feature type="domain" description="DUF3817" evidence="7">
    <location>
        <begin position="5"/>
        <end position="93"/>
    </location>
</feature>
<evidence type="ECO:0000256" key="4">
    <source>
        <dbReference type="ARBA" id="ARBA00022989"/>
    </source>
</evidence>
<protein>
    <submittedName>
        <fullName evidence="8">DUF3817 domain-containing protein</fullName>
    </submittedName>
</protein>
<evidence type="ECO:0000256" key="3">
    <source>
        <dbReference type="ARBA" id="ARBA00022692"/>
    </source>
</evidence>
<keyword evidence="2" id="KW-1003">Cell membrane</keyword>
<comment type="subcellular location">
    <subcellularLocation>
        <location evidence="1">Cell membrane</location>
        <topology evidence="1">Multi-pass membrane protein</topology>
    </subcellularLocation>
</comment>
<evidence type="ECO:0000256" key="1">
    <source>
        <dbReference type="ARBA" id="ARBA00004651"/>
    </source>
</evidence>
<dbReference type="GO" id="GO:0005886">
    <property type="term" value="C:plasma membrane"/>
    <property type="evidence" value="ECO:0007669"/>
    <property type="project" value="UniProtKB-SubCell"/>
</dbReference>
<dbReference type="InterPro" id="IPR023845">
    <property type="entry name" value="DUF3817_TM"/>
</dbReference>
<dbReference type="Pfam" id="PF12823">
    <property type="entry name" value="DUF3817"/>
    <property type="match status" value="1"/>
</dbReference>
<keyword evidence="9" id="KW-1185">Reference proteome</keyword>
<dbReference type="RefSeq" id="WP_117355760.1">
    <property type="nucleotide sequence ID" value="NZ_QURH01000029.1"/>
</dbReference>
<comment type="caution">
    <text evidence="8">The sequence shown here is derived from an EMBL/GenBank/DDBJ whole genome shotgun (WGS) entry which is preliminary data.</text>
</comment>
<feature type="transmembrane region" description="Helical" evidence="6">
    <location>
        <begin position="12"/>
        <end position="32"/>
    </location>
</feature>
<reference evidence="8 9" key="1">
    <citation type="submission" date="2018-08" db="EMBL/GenBank/DDBJ databases">
        <title>Actinomadura jelena sp. nov., a novel Actinomycete isolated from soil in Chad.</title>
        <authorList>
            <person name="Shi L."/>
        </authorList>
    </citation>
    <scope>NUCLEOTIDE SEQUENCE [LARGE SCALE GENOMIC DNA]</scope>
    <source>
        <strain evidence="8 9">NEAU-G17</strain>
    </source>
</reference>
<dbReference type="PANTHER" id="PTHR40077">
    <property type="entry name" value="MEMBRANE PROTEIN-RELATED"/>
    <property type="match status" value="1"/>
</dbReference>